<dbReference type="EMBL" id="OU895880">
    <property type="protein sequence ID" value="CAG9810150.1"/>
    <property type="molecule type" value="Genomic_DNA"/>
</dbReference>
<evidence type="ECO:0000313" key="14">
    <source>
        <dbReference type="EMBL" id="CAG9810150.1"/>
    </source>
</evidence>
<evidence type="ECO:0000256" key="5">
    <source>
        <dbReference type="ARBA" id="ARBA00012870"/>
    </source>
</evidence>
<dbReference type="InterPro" id="IPR009100">
    <property type="entry name" value="AcylCoA_DH/oxidase_NM_dom_sf"/>
</dbReference>
<dbReference type="Pfam" id="PF22924">
    <property type="entry name" value="ACOX_C_alpha1"/>
    <property type="match status" value="1"/>
</dbReference>
<feature type="coiled-coil region" evidence="12">
    <location>
        <begin position="1086"/>
        <end position="1113"/>
    </location>
</feature>
<dbReference type="InterPro" id="IPR006091">
    <property type="entry name" value="Acyl-CoA_Oxase/DH_mid-dom"/>
</dbReference>
<comment type="pathway">
    <text evidence="3">Lipid metabolism.</text>
</comment>
<keyword evidence="6" id="KW-0285">Flavoprotein</keyword>
<evidence type="ECO:0000256" key="7">
    <source>
        <dbReference type="ARBA" id="ARBA00022827"/>
    </source>
</evidence>
<dbReference type="InterPro" id="IPR032675">
    <property type="entry name" value="LRR_dom_sf"/>
</dbReference>
<dbReference type="GO" id="GO:0016402">
    <property type="term" value="F:pristanoyl-CoA oxidase activity"/>
    <property type="evidence" value="ECO:0007669"/>
    <property type="project" value="TreeGrafter"/>
</dbReference>
<evidence type="ECO:0000256" key="1">
    <source>
        <dbReference type="ARBA" id="ARBA00001974"/>
    </source>
</evidence>
<dbReference type="GO" id="GO:0005504">
    <property type="term" value="F:fatty acid binding"/>
    <property type="evidence" value="ECO:0007669"/>
    <property type="project" value="TreeGrafter"/>
</dbReference>
<evidence type="ECO:0000256" key="10">
    <source>
        <dbReference type="ARBA" id="ARBA00023098"/>
    </source>
</evidence>
<evidence type="ECO:0000256" key="6">
    <source>
        <dbReference type="ARBA" id="ARBA00022630"/>
    </source>
</evidence>
<evidence type="ECO:0000313" key="15">
    <source>
        <dbReference type="Proteomes" id="UP001153620"/>
    </source>
</evidence>
<dbReference type="Gene3D" id="3.80.10.10">
    <property type="entry name" value="Ribonuclease Inhibitor"/>
    <property type="match status" value="1"/>
</dbReference>
<dbReference type="GO" id="GO:0005777">
    <property type="term" value="C:peroxisome"/>
    <property type="evidence" value="ECO:0007669"/>
    <property type="project" value="UniProtKB-SubCell"/>
</dbReference>
<dbReference type="PANTHER" id="PTHR10909:SF390">
    <property type="entry name" value="PEROXISOMAL ACYL-COENZYME A OXIDASE 3"/>
    <property type="match status" value="1"/>
</dbReference>
<reference evidence="14" key="1">
    <citation type="submission" date="2022-01" db="EMBL/GenBank/DDBJ databases">
        <authorList>
            <person name="King R."/>
        </authorList>
    </citation>
    <scope>NUCLEOTIDE SEQUENCE</scope>
</reference>
<dbReference type="SUPFAM" id="SSF56645">
    <property type="entry name" value="Acyl-CoA dehydrogenase NM domain-like"/>
    <property type="match status" value="1"/>
</dbReference>
<evidence type="ECO:0000256" key="9">
    <source>
        <dbReference type="ARBA" id="ARBA00023002"/>
    </source>
</evidence>
<dbReference type="EC" id="1.3.3.6" evidence="5"/>
<dbReference type="InterPro" id="IPR055060">
    <property type="entry name" value="ACOX_C_alpha1"/>
</dbReference>
<dbReference type="InterPro" id="IPR000943">
    <property type="entry name" value="RNA_pol_sigma70"/>
</dbReference>
<dbReference type="Pfam" id="PF02770">
    <property type="entry name" value="Acyl-CoA_dh_M"/>
    <property type="match status" value="1"/>
</dbReference>
<comment type="cofactor">
    <cofactor evidence="1">
        <name>FAD</name>
        <dbReference type="ChEBI" id="CHEBI:57692"/>
    </cofactor>
</comment>
<evidence type="ECO:0000256" key="12">
    <source>
        <dbReference type="SAM" id="Coils"/>
    </source>
</evidence>
<dbReference type="FunFam" id="2.40.110.10:FF:000005">
    <property type="entry name" value="Acyl-coenzyme A oxidase"/>
    <property type="match status" value="1"/>
</dbReference>
<dbReference type="FunFam" id="1.20.140.10:FF:000007">
    <property type="entry name" value="Acyl-coenzyme A oxidase"/>
    <property type="match status" value="1"/>
</dbReference>
<proteinExistence type="inferred from homology"/>
<dbReference type="Proteomes" id="UP001153620">
    <property type="component" value="Chromosome 4"/>
</dbReference>
<evidence type="ECO:0000256" key="8">
    <source>
        <dbReference type="ARBA" id="ARBA00022832"/>
    </source>
</evidence>
<dbReference type="InterPro" id="IPR046373">
    <property type="entry name" value="Acyl-CoA_Oxase/DH_mid-dom_sf"/>
</dbReference>
<dbReference type="Gene3D" id="1.20.140.10">
    <property type="entry name" value="Butyryl-CoA Dehydrogenase, subunit A, domain 3"/>
    <property type="match status" value="2"/>
</dbReference>
<dbReference type="GO" id="GO:0071949">
    <property type="term" value="F:FAD binding"/>
    <property type="evidence" value="ECO:0007669"/>
    <property type="project" value="InterPro"/>
</dbReference>
<keyword evidence="8" id="KW-0276">Fatty acid metabolism</keyword>
<dbReference type="OrthoDB" id="538336at2759"/>
<evidence type="ECO:0000256" key="2">
    <source>
        <dbReference type="ARBA" id="ARBA00004275"/>
    </source>
</evidence>
<dbReference type="GO" id="GO:0006352">
    <property type="term" value="P:DNA-templated transcription initiation"/>
    <property type="evidence" value="ECO:0007669"/>
    <property type="project" value="InterPro"/>
</dbReference>
<dbReference type="InterPro" id="IPR001611">
    <property type="entry name" value="Leu-rich_rpt"/>
</dbReference>
<dbReference type="InterPro" id="IPR036250">
    <property type="entry name" value="AcylCo_DH-like_C"/>
</dbReference>
<keyword evidence="9" id="KW-0560">Oxidoreductase</keyword>
<gene>
    <name evidence="14" type="ORF">CHIRRI_LOCUS12967</name>
</gene>
<comment type="similarity">
    <text evidence="4">Belongs to the acyl-CoA oxidase family.</text>
</comment>
<dbReference type="Gene3D" id="2.40.110.10">
    <property type="entry name" value="Butyryl-CoA Dehydrogenase, subunit A, domain 2"/>
    <property type="match status" value="1"/>
</dbReference>
<protein>
    <recommendedName>
        <fullName evidence="5">acyl-CoA oxidase</fullName>
        <ecNumber evidence="5">1.3.3.6</ecNumber>
    </recommendedName>
</protein>
<dbReference type="InterPro" id="IPR002655">
    <property type="entry name" value="Acyl-CoA_oxidase_C"/>
</dbReference>
<evidence type="ECO:0000256" key="4">
    <source>
        <dbReference type="ARBA" id="ARBA00006288"/>
    </source>
</evidence>
<reference evidence="14" key="2">
    <citation type="submission" date="2022-10" db="EMBL/GenBank/DDBJ databases">
        <authorList>
            <consortium name="ENA_rothamsted_submissions"/>
            <consortium name="culmorum"/>
            <person name="King R."/>
        </authorList>
    </citation>
    <scope>NUCLEOTIDE SEQUENCE</scope>
</reference>
<dbReference type="GO" id="GO:0055088">
    <property type="term" value="P:lipid homeostasis"/>
    <property type="evidence" value="ECO:0007669"/>
    <property type="project" value="TreeGrafter"/>
</dbReference>
<dbReference type="AlphaFoldDB" id="A0A9N9S6Y0"/>
<keyword evidence="15" id="KW-1185">Reference proteome</keyword>
<dbReference type="InterPro" id="IPR012258">
    <property type="entry name" value="Acyl-CoA_oxidase"/>
</dbReference>
<keyword evidence="10" id="KW-0443">Lipid metabolism</keyword>
<accession>A0A9N9S6Y0</accession>
<dbReference type="PANTHER" id="PTHR10909">
    <property type="entry name" value="ELECTRON TRANSPORT OXIDOREDUCTASE"/>
    <property type="match status" value="1"/>
</dbReference>
<evidence type="ECO:0000256" key="3">
    <source>
        <dbReference type="ARBA" id="ARBA00005189"/>
    </source>
</evidence>
<keyword evidence="7" id="KW-0274">FAD</keyword>
<dbReference type="Pfam" id="PF01756">
    <property type="entry name" value="ACOX"/>
    <property type="match status" value="1"/>
</dbReference>
<dbReference type="Pfam" id="PF13855">
    <property type="entry name" value="LRR_8"/>
    <property type="match status" value="1"/>
</dbReference>
<dbReference type="SUPFAM" id="SSF47203">
    <property type="entry name" value="Acyl-CoA dehydrogenase C-terminal domain-like"/>
    <property type="match status" value="2"/>
</dbReference>
<feature type="domain" description="RNA polymerase sigma-70" evidence="13">
    <location>
        <begin position="637"/>
        <end position="650"/>
    </location>
</feature>
<dbReference type="GO" id="GO:0033540">
    <property type="term" value="P:fatty acid beta-oxidation using acyl-CoA oxidase"/>
    <property type="evidence" value="ECO:0007669"/>
    <property type="project" value="TreeGrafter"/>
</dbReference>
<dbReference type="FunFam" id="1.20.140.10:FF:000010">
    <property type="entry name" value="Acyl-coenzyme A oxidase"/>
    <property type="match status" value="1"/>
</dbReference>
<evidence type="ECO:0000256" key="11">
    <source>
        <dbReference type="ARBA" id="ARBA00023140"/>
    </source>
</evidence>
<organism evidence="14 15">
    <name type="scientific">Chironomus riparius</name>
    <dbReference type="NCBI Taxonomy" id="315576"/>
    <lineage>
        <taxon>Eukaryota</taxon>
        <taxon>Metazoa</taxon>
        <taxon>Ecdysozoa</taxon>
        <taxon>Arthropoda</taxon>
        <taxon>Hexapoda</taxon>
        <taxon>Insecta</taxon>
        <taxon>Pterygota</taxon>
        <taxon>Neoptera</taxon>
        <taxon>Endopterygota</taxon>
        <taxon>Diptera</taxon>
        <taxon>Nematocera</taxon>
        <taxon>Chironomoidea</taxon>
        <taxon>Chironomidae</taxon>
        <taxon>Chironominae</taxon>
        <taxon>Chironomus</taxon>
    </lineage>
</organism>
<dbReference type="GO" id="GO:0003700">
    <property type="term" value="F:DNA-binding transcription factor activity"/>
    <property type="evidence" value="ECO:0007669"/>
    <property type="project" value="InterPro"/>
</dbReference>
<keyword evidence="12" id="KW-0175">Coiled coil</keyword>
<dbReference type="PROSITE" id="PS00715">
    <property type="entry name" value="SIGMA70_1"/>
    <property type="match status" value="1"/>
</dbReference>
<dbReference type="SUPFAM" id="SSF52058">
    <property type="entry name" value="L domain-like"/>
    <property type="match status" value="1"/>
</dbReference>
<keyword evidence="11" id="KW-0576">Peroxisome</keyword>
<comment type="subcellular location">
    <subcellularLocation>
        <location evidence="2">Peroxisome</location>
    </subcellularLocation>
</comment>
<sequence length="1118" mass="126679">MSQGTNYSSTPKSIQPLNDPIFSRKDIFPDLHLLDGPLQPYRFSSSFDWRKMKLVVDTAEAWDVKFRVWNFMERHPLFKRYHETLPIDEQRRLSSKQVFTLYNEKLYGMQEYFEKPELSTKYSTAIGSFEPSISVKYGIGFGMFPSVLRSNGTERVEDLIIDNTEMKNFGCFALTEIGHGSNTQSMKTTATYEPSSKSFVLNTPNFEAAKCWVGNLGKTATHAVVYAQLYTPDGKCHGLNSFVVPVRDPNNMLVYPGVVIGDLGEKVSLNGIDNGFVMFNNYKIPKDYLLSKTGDVDDAGNFVTQFKDPKKRMGISFAALSGGRVGICEIATNYGVMAITIAIRYSASRKQFGPENSDVEYPVLEYQSQQYRIIPHLATVYALKFFSNWIGREYFDIMKKTLVGEKVSPETGMEIHAISSSGKPVCGWMVRDLIQDCREACGGHGYLKCAQLGDLRNNNDPNTTYEGENNVLIQQASNFLLAVRSKGWKSFENASPLGTAAFLKDGDKILSMKWNWTKVGCAMKPEHLLATFNWICAYMLEKTFNRVKSLQESGQSSFDVRNNSQTFHANTLAIAYGQRQVIAAFLEEIQKLSPDAAEREVLTKLLSLFAANLISTKYIGLLYEGGFVASNGPNVNDLLQTGILGLLTSLKNDAVSLVDSIAPPDFILNSPLGMSDGNVYKHLESFMYQTPDTFTRASWWKDCVYKDFLTSKLLIISNFILCDLSRSSNVDCDYNFVNYAGLNSVYTCIVRKNLNIISKDGTLIESATGYHRGSSSNIDVFAFEAENKKIEYFPKGLEKIFQNLKGIYIQNGRLKEIQQSDFRGYSELLYLELNNNDIEVLEDGVFDFIPSIATIWLPGNKIIHVGENVFTNLNKLSYFGIIKNTCINYQTNDFQTQSFMAMNNLKENCFDQNFSKLSTKLKNIEEDAKNLRSDNFYIFSQSLEKLEKELKTSKFSYLTSFKERFHILKFVTPETAASQSSCLTSKFEDLEASLKVAIIKTLDENLQKFQIGSCQVIDERIRNDNLDLDKSFNDLMTKMRETDTNVNSKFEELVNFPTAISKRIGKFECDQMHFAKSELHSMKQVNVAENIKFKKLEERIGKIEENIEKIMQALNVTN</sequence>
<name>A0A9N9S6Y0_9DIPT</name>
<evidence type="ECO:0000259" key="13">
    <source>
        <dbReference type="PROSITE" id="PS00715"/>
    </source>
</evidence>